<accession>A0A7X3FFW9</accession>
<keyword evidence="1" id="KW-1133">Transmembrane helix</keyword>
<gene>
    <name evidence="2" type="ORF">EDM21_05815</name>
</gene>
<sequence>MLRNISDTLFLISLAVLMVSAILNGINFQSFLLKRKDDDPRKLEVPVKSTQLEKQNKGLTAFFRSKLTWIGLACVFISVALSYIERYV</sequence>
<name>A0A7X3FFW9_9BACL</name>
<keyword evidence="1" id="KW-0812">Transmembrane</keyword>
<evidence type="ECO:0000313" key="3">
    <source>
        <dbReference type="Proteomes" id="UP000490800"/>
    </source>
</evidence>
<reference evidence="2 3" key="1">
    <citation type="journal article" date="2019" name="Microorganisms">
        <title>Paenibacillus lutrae sp. nov., A Chitinolytic Species Isolated from A River Otter in Castril Natural Park, Granada, Spain.</title>
        <authorList>
            <person name="Rodriguez M."/>
            <person name="Reina J.C."/>
            <person name="Bejar V."/>
            <person name="Llamas I."/>
        </authorList>
    </citation>
    <scope>NUCLEOTIDE SEQUENCE [LARGE SCALE GENOMIC DNA]</scope>
    <source>
        <strain evidence="2 3">N10</strain>
    </source>
</reference>
<feature type="transmembrane region" description="Helical" evidence="1">
    <location>
        <begin position="12"/>
        <end position="33"/>
    </location>
</feature>
<keyword evidence="3" id="KW-1185">Reference proteome</keyword>
<organism evidence="2 3">
    <name type="scientific">Paenibacillus lutrae</name>
    <dbReference type="NCBI Taxonomy" id="2078573"/>
    <lineage>
        <taxon>Bacteria</taxon>
        <taxon>Bacillati</taxon>
        <taxon>Bacillota</taxon>
        <taxon>Bacilli</taxon>
        <taxon>Bacillales</taxon>
        <taxon>Paenibacillaceae</taxon>
        <taxon>Paenibacillus</taxon>
    </lineage>
</organism>
<dbReference type="EMBL" id="RHLK01000002">
    <property type="protein sequence ID" value="MVO99040.1"/>
    <property type="molecule type" value="Genomic_DNA"/>
</dbReference>
<keyword evidence="1" id="KW-0472">Membrane</keyword>
<dbReference type="Proteomes" id="UP000490800">
    <property type="component" value="Unassembled WGS sequence"/>
</dbReference>
<feature type="transmembrane region" description="Helical" evidence="1">
    <location>
        <begin position="67"/>
        <end position="84"/>
    </location>
</feature>
<evidence type="ECO:0000313" key="2">
    <source>
        <dbReference type="EMBL" id="MVO99040.1"/>
    </source>
</evidence>
<protein>
    <recommendedName>
        <fullName evidence="4">DUF3899 domain-containing protein</fullName>
    </recommendedName>
</protein>
<comment type="caution">
    <text evidence="2">The sequence shown here is derived from an EMBL/GenBank/DDBJ whole genome shotgun (WGS) entry which is preliminary data.</text>
</comment>
<evidence type="ECO:0000256" key="1">
    <source>
        <dbReference type="SAM" id="Phobius"/>
    </source>
</evidence>
<proteinExistence type="predicted"/>
<dbReference type="AlphaFoldDB" id="A0A7X3FFW9"/>
<evidence type="ECO:0008006" key="4">
    <source>
        <dbReference type="Google" id="ProtNLM"/>
    </source>
</evidence>